<keyword evidence="4" id="KW-1185">Reference proteome</keyword>
<dbReference type="CDD" id="cd00293">
    <property type="entry name" value="USP-like"/>
    <property type="match status" value="2"/>
</dbReference>
<accession>M0IQN1</accession>
<dbReference type="PANTHER" id="PTHR46268:SF6">
    <property type="entry name" value="UNIVERSAL STRESS PROTEIN UP12"/>
    <property type="match status" value="1"/>
</dbReference>
<evidence type="ECO:0000313" key="3">
    <source>
        <dbReference type="EMBL" id="ELZ98133.1"/>
    </source>
</evidence>
<dbReference type="Proteomes" id="UP000011550">
    <property type="component" value="Unassembled WGS sequence"/>
</dbReference>
<evidence type="ECO:0000259" key="2">
    <source>
        <dbReference type="Pfam" id="PF00582"/>
    </source>
</evidence>
<dbReference type="PATRIC" id="fig|662479.7.peg.566"/>
<organism evidence="3 4">
    <name type="scientific">Haloferax mucosum ATCC BAA-1512</name>
    <dbReference type="NCBI Taxonomy" id="662479"/>
    <lineage>
        <taxon>Archaea</taxon>
        <taxon>Methanobacteriati</taxon>
        <taxon>Methanobacteriota</taxon>
        <taxon>Stenosarchaea group</taxon>
        <taxon>Halobacteria</taxon>
        <taxon>Halobacteriales</taxon>
        <taxon>Haloferacaceae</taxon>
        <taxon>Haloferax</taxon>
    </lineage>
</organism>
<dbReference type="RefSeq" id="WP_008318028.1">
    <property type="nucleotide sequence ID" value="NZ_AOLN01000004.1"/>
</dbReference>
<sequence>MYEKILLPIDESTTSSAVLHHVSELAHWGDAEIQLLFVADTSRDSVTVVNNDVVDALEREGESVVEEAGATLDTLGVSYGTDIVQGNPAPTIVEYASEYDYDLIVMPTHGRKGISRQLRGSVTEKVVRLSDRPVLTARMDPDDKLAFPYERILIPTDGSRSSKRATTHGLQLAAALDATVHVLSVVDDSSLGFDVRSMLSGEESEQGANEAISAVVSEATDLGITNLVEHVEHGTPSDEIRAAVEDNDIHAVVMGTTGRSGVDRILLGSVAEQTVRSAPVPVITLTADE</sequence>
<dbReference type="InterPro" id="IPR006016">
    <property type="entry name" value="UspA"/>
</dbReference>
<dbReference type="SUPFAM" id="SSF52402">
    <property type="entry name" value="Adenine nucleotide alpha hydrolases-like"/>
    <property type="match status" value="2"/>
</dbReference>
<dbReference type="OrthoDB" id="105697at2157"/>
<dbReference type="PRINTS" id="PR01438">
    <property type="entry name" value="UNVRSLSTRESS"/>
</dbReference>
<name>M0IQN1_9EURY</name>
<dbReference type="PANTHER" id="PTHR46268">
    <property type="entry name" value="STRESS RESPONSE PROTEIN NHAX"/>
    <property type="match status" value="1"/>
</dbReference>
<comment type="similarity">
    <text evidence="1">Belongs to the universal stress protein A family.</text>
</comment>
<dbReference type="Gene3D" id="3.40.50.620">
    <property type="entry name" value="HUPs"/>
    <property type="match status" value="2"/>
</dbReference>
<proteinExistence type="inferred from homology"/>
<dbReference type="InterPro" id="IPR014729">
    <property type="entry name" value="Rossmann-like_a/b/a_fold"/>
</dbReference>
<comment type="caution">
    <text evidence="3">The sequence shown here is derived from an EMBL/GenBank/DDBJ whole genome shotgun (WGS) entry which is preliminary data.</text>
</comment>
<feature type="domain" description="UspA" evidence="2">
    <location>
        <begin position="1"/>
        <end position="137"/>
    </location>
</feature>
<dbReference type="Pfam" id="PF00582">
    <property type="entry name" value="Usp"/>
    <property type="match status" value="2"/>
</dbReference>
<dbReference type="AlphaFoldDB" id="M0IQN1"/>
<reference evidence="3 4" key="1">
    <citation type="journal article" date="2014" name="PLoS Genet.">
        <title>Phylogenetically driven sequencing of extremely halophilic archaea reveals strategies for static and dynamic osmo-response.</title>
        <authorList>
            <person name="Becker E.A."/>
            <person name="Seitzer P.M."/>
            <person name="Tritt A."/>
            <person name="Larsen D."/>
            <person name="Krusor M."/>
            <person name="Yao A.I."/>
            <person name="Wu D."/>
            <person name="Madern D."/>
            <person name="Eisen J.A."/>
            <person name="Darling A.E."/>
            <person name="Facciotti M.T."/>
        </authorList>
    </citation>
    <scope>NUCLEOTIDE SEQUENCE [LARGE SCALE GENOMIC DNA]</scope>
    <source>
        <strain evidence="3 4">ATCC BAA-1512</strain>
    </source>
</reference>
<feature type="domain" description="UspA" evidence="2">
    <location>
        <begin position="149"/>
        <end position="283"/>
    </location>
</feature>
<evidence type="ECO:0000256" key="1">
    <source>
        <dbReference type="ARBA" id="ARBA00008791"/>
    </source>
</evidence>
<gene>
    <name evidence="3" type="ORF">C440_02758</name>
</gene>
<dbReference type="EMBL" id="AOLN01000004">
    <property type="protein sequence ID" value="ELZ98133.1"/>
    <property type="molecule type" value="Genomic_DNA"/>
</dbReference>
<protein>
    <submittedName>
        <fullName evidence="3">Stress response protein</fullName>
    </submittedName>
</protein>
<dbReference type="InterPro" id="IPR006015">
    <property type="entry name" value="Universal_stress_UspA"/>
</dbReference>
<evidence type="ECO:0000313" key="4">
    <source>
        <dbReference type="Proteomes" id="UP000011550"/>
    </source>
</evidence>